<dbReference type="EC" id="2.1.1.182" evidence="7"/>
<accession>A0A1Y6C6T7</accession>
<keyword evidence="4 7" id="KW-0808">Transferase</keyword>
<evidence type="ECO:0000256" key="1">
    <source>
        <dbReference type="ARBA" id="ARBA00022490"/>
    </source>
</evidence>
<dbReference type="Pfam" id="PF00398">
    <property type="entry name" value="RrnaAD"/>
    <property type="match status" value="1"/>
</dbReference>
<dbReference type="PANTHER" id="PTHR11727:SF7">
    <property type="entry name" value="DIMETHYLADENOSINE TRANSFERASE-RELATED"/>
    <property type="match status" value="1"/>
</dbReference>
<evidence type="ECO:0000256" key="5">
    <source>
        <dbReference type="ARBA" id="ARBA00022691"/>
    </source>
</evidence>
<comment type="function">
    <text evidence="7">Specifically dimethylates two adjacent adenosines (A1518 and A1519) in the loop of a conserved hairpin near the 3'-end of 16S rRNA in the 30S particle. May play a critical role in biogenesis of 30S subunits.</text>
</comment>
<dbReference type="GO" id="GO:0052908">
    <property type="term" value="F:16S rRNA (adenine(1518)-N(6)/adenine(1519)-N(6))-dimethyltransferase activity"/>
    <property type="evidence" value="ECO:0007669"/>
    <property type="project" value="UniProtKB-EC"/>
</dbReference>
<feature type="binding site" evidence="7 8">
    <location>
        <position position="20"/>
    </location>
    <ligand>
        <name>S-adenosyl-L-methionine</name>
        <dbReference type="ChEBI" id="CHEBI:59789"/>
    </ligand>
</feature>
<name>A0A1Y6C6T7_9BACT</name>
<dbReference type="PROSITE" id="PS51689">
    <property type="entry name" value="SAM_RNA_A_N6_MT"/>
    <property type="match status" value="1"/>
</dbReference>
<evidence type="ECO:0000256" key="7">
    <source>
        <dbReference type="HAMAP-Rule" id="MF_00607"/>
    </source>
</evidence>
<proteinExistence type="inferred from homology"/>
<dbReference type="CDD" id="cd02440">
    <property type="entry name" value="AdoMet_MTases"/>
    <property type="match status" value="1"/>
</dbReference>
<dbReference type="RefSeq" id="WP_132321535.1">
    <property type="nucleotide sequence ID" value="NZ_FWZT01000014.1"/>
</dbReference>
<dbReference type="InterPro" id="IPR020598">
    <property type="entry name" value="rRNA_Ade_methylase_Trfase_N"/>
</dbReference>
<dbReference type="EMBL" id="FWZT01000014">
    <property type="protein sequence ID" value="SMF46296.1"/>
    <property type="molecule type" value="Genomic_DNA"/>
</dbReference>
<feature type="binding site" evidence="7 8">
    <location>
        <position position="96"/>
    </location>
    <ligand>
        <name>S-adenosyl-L-methionine</name>
        <dbReference type="ChEBI" id="CHEBI:59789"/>
    </ligand>
</feature>
<feature type="binding site" evidence="7 8">
    <location>
        <position position="45"/>
    </location>
    <ligand>
        <name>S-adenosyl-L-methionine</name>
        <dbReference type="ChEBI" id="CHEBI:59789"/>
    </ligand>
</feature>
<dbReference type="Proteomes" id="UP000192907">
    <property type="component" value="Unassembled WGS sequence"/>
</dbReference>
<evidence type="ECO:0000256" key="6">
    <source>
        <dbReference type="ARBA" id="ARBA00022884"/>
    </source>
</evidence>
<dbReference type="InterPro" id="IPR011530">
    <property type="entry name" value="rRNA_adenine_dimethylase"/>
</dbReference>
<dbReference type="Gene3D" id="3.40.50.150">
    <property type="entry name" value="Vaccinia Virus protein VP39"/>
    <property type="match status" value="1"/>
</dbReference>
<dbReference type="STRING" id="1513793.SAMN06296036_11437"/>
<evidence type="ECO:0000256" key="4">
    <source>
        <dbReference type="ARBA" id="ARBA00022679"/>
    </source>
</evidence>
<keyword evidence="1 7" id="KW-0963">Cytoplasm</keyword>
<dbReference type="SUPFAM" id="SSF53335">
    <property type="entry name" value="S-adenosyl-L-methionine-dependent methyltransferases"/>
    <property type="match status" value="1"/>
</dbReference>
<keyword evidence="11" id="KW-1185">Reference proteome</keyword>
<keyword evidence="6 7" id="KW-0694">RNA-binding</keyword>
<comment type="similarity">
    <text evidence="7">Belongs to the class I-like SAM-binding methyltransferase superfamily. rRNA adenine N(6)-methyltransferase family. RsmA subfamily.</text>
</comment>
<keyword evidence="5 7" id="KW-0949">S-adenosyl-L-methionine</keyword>
<evidence type="ECO:0000256" key="3">
    <source>
        <dbReference type="ARBA" id="ARBA00022603"/>
    </source>
</evidence>
<reference evidence="11" key="1">
    <citation type="submission" date="2017-04" db="EMBL/GenBank/DDBJ databases">
        <authorList>
            <person name="Varghese N."/>
            <person name="Submissions S."/>
        </authorList>
    </citation>
    <scope>NUCLEOTIDE SEQUENCE [LARGE SCALE GENOMIC DNA]</scope>
    <source>
        <strain evidence="11">RKEM611</strain>
    </source>
</reference>
<evidence type="ECO:0000256" key="2">
    <source>
        <dbReference type="ARBA" id="ARBA00022552"/>
    </source>
</evidence>
<dbReference type="OrthoDB" id="9814755at2"/>
<dbReference type="NCBIfam" id="TIGR00755">
    <property type="entry name" value="ksgA"/>
    <property type="match status" value="1"/>
</dbReference>
<dbReference type="Gene3D" id="1.10.8.100">
    <property type="entry name" value="Ribosomal RNA adenine dimethylase-like, domain 2"/>
    <property type="match status" value="1"/>
</dbReference>
<evidence type="ECO:0000256" key="8">
    <source>
        <dbReference type="PROSITE-ProRule" id="PRU01026"/>
    </source>
</evidence>
<dbReference type="AlphaFoldDB" id="A0A1Y6C6T7"/>
<evidence type="ECO:0000313" key="10">
    <source>
        <dbReference type="EMBL" id="SMF46296.1"/>
    </source>
</evidence>
<keyword evidence="2 7" id="KW-0698">rRNA processing</keyword>
<comment type="caution">
    <text evidence="7 8">Lacks conserved residue(s) required for the propagation of feature annotation.</text>
</comment>
<protein>
    <recommendedName>
        <fullName evidence="7">Ribosomal RNA small subunit methyltransferase A</fullName>
        <ecNumber evidence="7">2.1.1.182</ecNumber>
    </recommendedName>
    <alternativeName>
        <fullName evidence="7">16S rRNA (adenine(1518)-N(6)/adenine(1519)-N(6))-dimethyltransferase</fullName>
    </alternativeName>
    <alternativeName>
        <fullName evidence="7">16S rRNA dimethyladenosine transferase</fullName>
    </alternativeName>
    <alternativeName>
        <fullName evidence="7">16S rRNA dimethylase</fullName>
    </alternativeName>
    <alternativeName>
        <fullName evidence="7">S-adenosylmethionine-6-N', N'-adenosyl(rRNA) dimethyltransferase</fullName>
    </alternativeName>
</protein>
<sequence length="273" mass="30644">MGRRQHSGLVQKKSLGQVFLNTDWPVQKVVDRLQEWGVRRTIEIGPGPGILTRALLEAGFDVTAVERDDRFVERLADYKRARGDNLKGKLEIVGEDVLKFDLEAWVGSSHEPAAVCGNIPYNISSPILMWALPHLPQLKGINFLTQLEFAARLAGQVGTKAYGSLSVFAQLRAKVTMDCKVDRSCFTPVPKVDSALVSLKPKSIGISDELLKQVETLTRGAFTQRRKILKNAISQFLSEEDLIKNCPIDLNRRPDSLRPEEYVQIAKYIFDNR</sequence>
<comment type="subcellular location">
    <subcellularLocation>
        <location evidence="7">Cytoplasm</location>
    </subcellularLocation>
</comment>
<dbReference type="InterPro" id="IPR001737">
    <property type="entry name" value="KsgA/Erm"/>
</dbReference>
<feature type="binding site" evidence="7 8">
    <location>
        <position position="66"/>
    </location>
    <ligand>
        <name>S-adenosyl-L-methionine</name>
        <dbReference type="ChEBI" id="CHEBI:59789"/>
    </ligand>
</feature>
<feature type="binding site" evidence="7 8">
    <location>
        <position position="118"/>
    </location>
    <ligand>
        <name>S-adenosyl-L-methionine</name>
        <dbReference type="ChEBI" id="CHEBI:59789"/>
    </ligand>
</feature>
<dbReference type="SMART" id="SM00650">
    <property type="entry name" value="rADc"/>
    <property type="match status" value="1"/>
</dbReference>
<keyword evidence="3 7" id="KW-0489">Methyltransferase</keyword>
<feature type="domain" description="Ribosomal RNA adenine methylase transferase N-terminal" evidence="9">
    <location>
        <begin position="25"/>
        <end position="203"/>
    </location>
</feature>
<gene>
    <name evidence="7" type="primary">rsmA</name>
    <name evidence="7" type="synonym">ksgA</name>
    <name evidence="10" type="ORF">SAMN06296036_11437</name>
</gene>
<dbReference type="GO" id="GO:0003723">
    <property type="term" value="F:RNA binding"/>
    <property type="evidence" value="ECO:0007669"/>
    <property type="project" value="UniProtKB-UniRule"/>
</dbReference>
<dbReference type="InterPro" id="IPR023165">
    <property type="entry name" value="rRNA_Ade_diMease-like_C"/>
</dbReference>
<comment type="catalytic activity">
    <reaction evidence="7">
        <text>adenosine(1518)/adenosine(1519) in 16S rRNA + 4 S-adenosyl-L-methionine = N(6)-dimethyladenosine(1518)/N(6)-dimethyladenosine(1519) in 16S rRNA + 4 S-adenosyl-L-homocysteine + 4 H(+)</text>
        <dbReference type="Rhea" id="RHEA:19609"/>
        <dbReference type="Rhea" id="RHEA-COMP:10232"/>
        <dbReference type="Rhea" id="RHEA-COMP:10233"/>
        <dbReference type="ChEBI" id="CHEBI:15378"/>
        <dbReference type="ChEBI" id="CHEBI:57856"/>
        <dbReference type="ChEBI" id="CHEBI:59789"/>
        <dbReference type="ChEBI" id="CHEBI:74411"/>
        <dbReference type="ChEBI" id="CHEBI:74493"/>
        <dbReference type="EC" id="2.1.1.182"/>
    </reaction>
</comment>
<dbReference type="HAMAP" id="MF_00607">
    <property type="entry name" value="16SrRNA_methyltr_A"/>
    <property type="match status" value="1"/>
</dbReference>
<dbReference type="PANTHER" id="PTHR11727">
    <property type="entry name" value="DIMETHYLADENOSINE TRANSFERASE"/>
    <property type="match status" value="1"/>
</dbReference>
<dbReference type="GO" id="GO:0005737">
    <property type="term" value="C:cytoplasm"/>
    <property type="evidence" value="ECO:0007669"/>
    <property type="project" value="UniProtKB-SubCell"/>
</dbReference>
<evidence type="ECO:0000259" key="9">
    <source>
        <dbReference type="SMART" id="SM00650"/>
    </source>
</evidence>
<dbReference type="InterPro" id="IPR029063">
    <property type="entry name" value="SAM-dependent_MTases_sf"/>
</dbReference>
<organism evidence="10 11">
    <name type="scientific">Pseudobacteriovorax antillogorgiicola</name>
    <dbReference type="NCBI Taxonomy" id="1513793"/>
    <lineage>
        <taxon>Bacteria</taxon>
        <taxon>Pseudomonadati</taxon>
        <taxon>Bdellovibrionota</taxon>
        <taxon>Oligoflexia</taxon>
        <taxon>Oligoflexales</taxon>
        <taxon>Pseudobacteriovoracaceae</taxon>
        <taxon>Pseudobacteriovorax</taxon>
    </lineage>
</organism>
<evidence type="ECO:0000313" key="11">
    <source>
        <dbReference type="Proteomes" id="UP000192907"/>
    </source>
</evidence>